<keyword evidence="3" id="KW-1185">Reference proteome</keyword>
<dbReference type="STRING" id="1276246.SCULI_v1c08370"/>
<dbReference type="EMBL" id="CP006681">
    <property type="protein sequence ID" value="AHI53177.1"/>
    <property type="molecule type" value="Genomic_DNA"/>
</dbReference>
<protein>
    <submittedName>
        <fullName evidence="2">Uncharacterized protein</fullName>
    </submittedName>
</protein>
<dbReference type="KEGG" id="scq:SCULI_v1c08370"/>
<proteinExistence type="predicted"/>
<name>W6A863_9MOLU</name>
<organism evidence="2 3">
    <name type="scientific">Spiroplasma culicicola AES-1</name>
    <dbReference type="NCBI Taxonomy" id="1276246"/>
    <lineage>
        <taxon>Bacteria</taxon>
        <taxon>Bacillati</taxon>
        <taxon>Mycoplasmatota</taxon>
        <taxon>Mollicutes</taxon>
        <taxon>Entomoplasmatales</taxon>
        <taxon>Spiroplasmataceae</taxon>
        <taxon>Spiroplasma</taxon>
    </lineage>
</organism>
<gene>
    <name evidence="2" type="ORF">SCULI_v1c08370</name>
</gene>
<dbReference type="Proteomes" id="UP000019267">
    <property type="component" value="Chromosome"/>
</dbReference>
<feature type="chain" id="PRO_5004877210" evidence="1">
    <location>
        <begin position="20"/>
        <end position="513"/>
    </location>
</feature>
<accession>W6A863</accession>
<dbReference type="PATRIC" id="fig|1276246.3.peg.833"/>
<evidence type="ECO:0000313" key="3">
    <source>
        <dbReference type="Proteomes" id="UP000019267"/>
    </source>
</evidence>
<evidence type="ECO:0000313" key="2">
    <source>
        <dbReference type="EMBL" id="AHI53177.1"/>
    </source>
</evidence>
<dbReference type="AlphaFoldDB" id="W6A863"/>
<reference evidence="2 3" key="1">
    <citation type="journal article" date="2014" name="Genome Biol. Evol.">
        <title>Molecular evolution of the substrate utilization strategies and putative virulence factors in mosquito-associated Spiroplasma species.</title>
        <authorList>
            <person name="Chang T.H."/>
            <person name="Lo W.S."/>
            <person name="Ku C."/>
            <person name="Chen L.L."/>
            <person name="Kuo C.H."/>
        </authorList>
    </citation>
    <scope>NUCLEOTIDE SEQUENCE [LARGE SCALE GENOMIC DNA]</scope>
    <source>
        <strain evidence="2">AES-1</strain>
    </source>
</reference>
<feature type="signal peptide" evidence="1">
    <location>
        <begin position="1"/>
        <end position="19"/>
    </location>
</feature>
<sequence length="513" mass="58173">MKKILAVILPMTLAFSSFGVTKNIKSYNENNVVVYNNRAQQENLSRIRVNDFTSDISMFDGKEFTEEEYLEEIKWPMIDSNLENEDLLFDVWDSIIDNREQWEIKGLTLEVPNKGGSITQRISFKAIQNPYFTGTLSFKVTLTNLTSSLEHVSNVISNTILGVLLNTDESSIQEGIKLKNNSKDIIWSQLWISDITETKALISSVEGSLYYTGSTIVTFYIGEHIKDVVNNVVIGKIIKAVNQASILEHTKLKNNKLDTKDVYVNEIDLKEQTAIINANENSKKYTGSIQVMFIVGINLSEVLKNTSLGVFKNPTDTTILNAIININKDLSKNDILIDQSSKTYKFAKIYAKEDSKYFGSVNVNYTGTIETGIYHDSGVQRVDAYNSTQYDGDNKNIYYTPGLGKDALIKSFSNIKISTREWAYDNENGWIHKDLSYSYNLSLSQSTGNRTIYSFKYSGSVNWMKGQSTFSFSWSTNQLNFNLNTWVQAYASAWNAYWARAEARTILTNLSFI</sequence>
<dbReference type="HOGENOM" id="CLU_530913_0_0_14"/>
<evidence type="ECO:0000256" key="1">
    <source>
        <dbReference type="SAM" id="SignalP"/>
    </source>
</evidence>
<dbReference type="OrthoDB" id="388168at2"/>
<dbReference type="eggNOG" id="COG3469">
    <property type="taxonomic scope" value="Bacteria"/>
</dbReference>
<dbReference type="RefSeq" id="WP_025363404.1">
    <property type="nucleotide sequence ID" value="NZ_CP006681.1"/>
</dbReference>
<keyword evidence="1" id="KW-0732">Signal</keyword>